<keyword evidence="7" id="KW-1185">Reference proteome</keyword>
<dbReference type="InterPro" id="IPR000524">
    <property type="entry name" value="Tscrpt_reg_HTH_GntR"/>
</dbReference>
<dbReference type="CDD" id="cd07377">
    <property type="entry name" value="WHTH_GntR"/>
    <property type="match status" value="1"/>
</dbReference>
<organism evidence="6 7">
    <name type="scientific">Dethiosulfatarculus sandiegensis</name>
    <dbReference type="NCBI Taxonomy" id="1429043"/>
    <lineage>
        <taxon>Bacteria</taxon>
        <taxon>Pseudomonadati</taxon>
        <taxon>Thermodesulfobacteriota</taxon>
        <taxon>Desulfarculia</taxon>
        <taxon>Desulfarculales</taxon>
        <taxon>Desulfarculaceae</taxon>
        <taxon>Dethiosulfatarculus</taxon>
    </lineage>
</organism>
<keyword evidence="1" id="KW-0805">Transcription regulation</keyword>
<dbReference type="InterPro" id="IPR008920">
    <property type="entry name" value="TF_FadR/GntR_C"/>
</dbReference>
<dbReference type="OrthoDB" id="5450856at2"/>
<feature type="domain" description="HTH gntR-type" evidence="5">
    <location>
        <begin position="11"/>
        <end position="81"/>
    </location>
</feature>
<dbReference type="GO" id="GO:0003700">
    <property type="term" value="F:DNA-binding transcription factor activity"/>
    <property type="evidence" value="ECO:0007669"/>
    <property type="project" value="InterPro"/>
</dbReference>
<comment type="caution">
    <text evidence="6">The sequence shown here is derived from an EMBL/GenBank/DDBJ whole genome shotgun (WGS) entry which is preliminary data.</text>
</comment>
<dbReference type="PANTHER" id="PTHR43537:SF5">
    <property type="entry name" value="UXU OPERON TRANSCRIPTIONAL REGULATOR"/>
    <property type="match status" value="1"/>
</dbReference>
<keyword evidence="2" id="KW-0238">DNA-binding</keyword>
<dbReference type="STRING" id="1429043.X474_00305"/>
<dbReference type="SUPFAM" id="SSF48008">
    <property type="entry name" value="GntR ligand-binding domain-like"/>
    <property type="match status" value="1"/>
</dbReference>
<dbReference type="SMART" id="SM00345">
    <property type="entry name" value="HTH_GNTR"/>
    <property type="match status" value="1"/>
</dbReference>
<dbReference type="SUPFAM" id="SSF46785">
    <property type="entry name" value="Winged helix' DNA-binding domain"/>
    <property type="match status" value="1"/>
</dbReference>
<dbReference type="Gene3D" id="1.10.10.10">
    <property type="entry name" value="Winged helix-like DNA-binding domain superfamily/Winged helix DNA-binding domain"/>
    <property type="match status" value="1"/>
</dbReference>
<dbReference type="Pfam" id="PF07729">
    <property type="entry name" value="FCD"/>
    <property type="match status" value="1"/>
</dbReference>
<dbReference type="AlphaFoldDB" id="A0A0D2I0P4"/>
<dbReference type="Proteomes" id="UP000032233">
    <property type="component" value="Unassembled WGS sequence"/>
</dbReference>
<dbReference type="PANTHER" id="PTHR43537">
    <property type="entry name" value="TRANSCRIPTIONAL REGULATOR, GNTR FAMILY"/>
    <property type="match status" value="1"/>
</dbReference>
<dbReference type="InParanoid" id="A0A0D2I0P4"/>
<accession>A0A0D2I0P4</accession>
<dbReference type="PRINTS" id="PR00035">
    <property type="entry name" value="HTHGNTR"/>
</dbReference>
<evidence type="ECO:0000256" key="4">
    <source>
        <dbReference type="SAM" id="MobiDB-lite"/>
    </source>
</evidence>
<gene>
    <name evidence="6" type="ORF">X474_00305</name>
</gene>
<evidence type="ECO:0000256" key="1">
    <source>
        <dbReference type="ARBA" id="ARBA00023015"/>
    </source>
</evidence>
<feature type="compositionally biased region" description="Basic and acidic residues" evidence="4">
    <location>
        <begin position="235"/>
        <end position="252"/>
    </location>
</feature>
<name>A0A0D2I0P4_9BACT</name>
<reference evidence="6 7" key="1">
    <citation type="submission" date="2013-11" db="EMBL/GenBank/DDBJ databases">
        <title>Metagenomic analysis of a methanogenic consortium involved in long chain n-alkane degradation.</title>
        <authorList>
            <person name="Davidova I.A."/>
            <person name="Callaghan A.V."/>
            <person name="Wawrik B."/>
            <person name="Pruitt S."/>
            <person name="Marks C."/>
            <person name="Duncan K.E."/>
            <person name="Suflita J.M."/>
        </authorList>
    </citation>
    <scope>NUCLEOTIDE SEQUENCE [LARGE SCALE GENOMIC DNA]</scope>
    <source>
        <strain evidence="6 7">SPR</strain>
    </source>
</reference>
<dbReference type="InterPro" id="IPR036388">
    <property type="entry name" value="WH-like_DNA-bd_sf"/>
</dbReference>
<dbReference type="PROSITE" id="PS50949">
    <property type="entry name" value="HTH_GNTR"/>
    <property type="match status" value="1"/>
</dbReference>
<dbReference type="Pfam" id="PF00392">
    <property type="entry name" value="GntR"/>
    <property type="match status" value="1"/>
</dbReference>
<sequence length="260" mass="28853">MFLKYPTAKRRRAYEKVADAIRGQILAGELKKGQKIPPERDLSNGFGVSRVVVREAIRTLEMAGILSVRKGSKGGTFVNDDYDKPLVTSIRNLLWGGSISLDHLFEIRLLLEPPAAALATQRAEKNEIDALEDLLTQTEKLRDDALSLRKGNLEFHRRLVSLAGNPLLTALCQTVLKLLVESMQDRLDLSISLNVLSFHWLVLKAVRDGKPELAQSLLTEDLGVLHAKYQELGASREKTPQAAEKHTSEGKALRGTVNNN</sequence>
<feature type="region of interest" description="Disordered" evidence="4">
    <location>
        <begin position="235"/>
        <end position="260"/>
    </location>
</feature>
<evidence type="ECO:0000313" key="6">
    <source>
        <dbReference type="EMBL" id="KIX16028.1"/>
    </source>
</evidence>
<evidence type="ECO:0000313" key="7">
    <source>
        <dbReference type="Proteomes" id="UP000032233"/>
    </source>
</evidence>
<dbReference type="EMBL" id="AZAC01000001">
    <property type="protein sequence ID" value="KIX16028.1"/>
    <property type="molecule type" value="Genomic_DNA"/>
</dbReference>
<dbReference type="InterPro" id="IPR011711">
    <property type="entry name" value="GntR_C"/>
</dbReference>
<keyword evidence="3" id="KW-0804">Transcription</keyword>
<evidence type="ECO:0000256" key="3">
    <source>
        <dbReference type="ARBA" id="ARBA00023163"/>
    </source>
</evidence>
<protein>
    <recommendedName>
        <fullName evidence="5">HTH gntR-type domain-containing protein</fullName>
    </recommendedName>
</protein>
<evidence type="ECO:0000256" key="2">
    <source>
        <dbReference type="ARBA" id="ARBA00023125"/>
    </source>
</evidence>
<evidence type="ECO:0000259" key="5">
    <source>
        <dbReference type="PROSITE" id="PS50949"/>
    </source>
</evidence>
<dbReference type="SMART" id="SM00895">
    <property type="entry name" value="FCD"/>
    <property type="match status" value="1"/>
</dbReference>
<proteinExistence type="predicted"/>
<dbReference type="Gene3D" id="1.20.120.530">
    <property type="entry name" value="GntR ligand-binding domain-like"/>
    <property type="match status" value="1"/>
</dbReference>
<dbReference type="InterPro" id="IPR036390">
    <property type="entry name" value="WH_DNA-bd_sf"/>
</dbReference>
<dbReference type="GO" id="GO:0003677">
    <property type="term" value="F:DNA binding"/>
    <property type="evidence" value="ECO:0007669"/>
    <property type="project" value="UniProtKB-KW"/>
</dbReference>